<gene>
    <name evidence="2" type="ORF">DAEQUDRAFT_808018</name>
</gene>
<dbReference type="Proteomes" id="UP000076727">
    <property type="component" value="Unassembled WGS sequence"/>
</dbReference>
<evidence type="ECO:0000313" key="3">
    <source>
        <dbReference type="Proteomes" id="UP000076727"/>
    </source>
</evidence>
<reference evidence="2 3" key="1">
    <citation type="journal article" date="2016" name="Mol. Biol. Evol.">
        <title>Comparative Genomics of Early-Diverging Mushroom-Forming Fungi Provides Insights into the Origins of Lignocellulose Decay Capabilities.</title>
        <authorList>
            <person name="Nagy L.G."/>
            <person name="Riley R."/>
            <person name="Tritt A."/>
            <person name="Adam C."/>
            <person name="Daum C."/>
            <person name="Floudas D."/>
            <person name="Sun H."/>
            <person name="Yadav J.S."/>
            <person name="Pangilinan J."/>
            <person name="Larsson K.H."/>
            <person name="Matsuura K."/>
            <person name="Barry K."/>
            <person name="Labutti K."/>
            <person name="Kuo R."/>
            <person name="Ohm R.A."/>
            <person name="Bhattacharya S.S."/>
            <person name="Shirouzu T."/>
            <person name="Yoshinaga Y."/>
            <person name="Martin F.M."/>
            <person name="Grigoriev I.V."/>
            <person name="Hibbett D.S."/>
        </authorList>
    </citation>
    <scope>NUCLEOTIDE SEQUENCE [LARGE SCALE GENOMIC DNA]</scope>
    <source>
        <strain evidence="2 3">L-15889</strain>
    </source>
</reference>
<organism evidence="2 3">
    <name type="scientific">Daedalea quercina L-15889</name>
    <dbReference type="NCBI Taxonomy" id="1314783"/>
    <lineage>
        <taxon>Eukaryota</taxon>
        <taxon>Fungi</taxon>
        <taxon>Dikarya</taxon>
        <taxon>Basidiomycota</taxon>
        <taxon>Agaricomycotina</taxon>
        <taxon>Agaricomycetes</taxon>
        <taxon>Polyporales</taxon>
        <taxon>Fomitopsis</taxon>
    </lineage>
</organism>
<keyword evidence="3" id="KW-1185">Reference proteome</keyword>
<accession>A0A165TRI9</accession>
<name>A0A165TRI9_9APHY</name>
<feature type="compositionally biased region" description="Polar residues" evidence="1">
    <location>
        <begin position="452"/>
        <end position="461"/>
    </location>
</feature>
<dbReference type="AlphaFoldDB" id="A0A165TRI9"/>
<evidence type="ECO:0000313" key="2">
    <source>
        <dbReference type="EMBL" id="KZT73836.1"/>
    </source>
</evidence>
<feature type="region of interest" description="Disordered" evidence="1">
    <location>
        <begin position="314"/>
        <end position="339"/>
    </location>
</feature>
<sequence>MFPRPSLTMPTISSSSAFRTSNGHFSLALRARHVLVAGTTSENIRVIKGRLPEGVDVILATDLVIALSGVVDAVKISGHVIQQSAVAEHVVNYLRVNAGQLGLSRVSNIYVDDEDGRAKFSLSSSRPLRAATEMACLRLASIDVELVCKMVVRGETNTLEATTLFSGQVYLPLFSALRVVLEKFVSNDLVRRYPLIFGPWREKLDAEARLYPSLSRSLKNIACSSLNPAFKKRFRRVVMALGTQRTNRALHITDSLRNHLGYGARDDDVRQTSTEDDSDLLSYSLERLFRRGVRPIVFKGVDVTAKTVHEDDEDEDVRIFDPPGRASGTESIVGDPLDDGEAVDLWSTSGDEHRLEWDSDEENVRSWVNLGCSVYKSLVDSSDEDNLDYTDMWDEENGWHDSKSHSRSPSSASLVCGARIPSSPASLSFTSTLNGDECNAIRSLHHDETMPETISSATWPGSSQQSSQSDEEVASPYETRFNVLSTPHALEHHTDQATNPMEPFCTDRDLLFLDLGDDDGLFSDDAASLSGKTAHGALLSANGFDCDGSVFMNFDEDGYPYDGDFDNELLDG</sequence>
<evidence type="ECO:0000256" key="1">
    <source>
        <dbReference type="SAM" id="MobiDB-lite"/>
    </source>
</evidence>
<dbReference type="STRING" id="1314783.A0A165TRI9"/>
<proteinExistence type="predicted"/>
<protein>
    <submittedName>
        <fullName evidence="2">Uncharacterized protein</fullName>
    </submittedName>
</protein>
<dbReference type="EMBL" id="KV429035">
    <property type="protein sequence ID" value="KZT73836.1"/>
    <property type="molecule type" value="Genomic_DNA"/>
</dbReference>
<dbReference type="OrthoDB" id="3141012at2759"/>
<feature type="region of interest" description="Disordered" evidence="1">
    <location>
        <begin position="452"/>
        <end position="475"/>
    </location>
</feature>